<name>A0A0C2WU97_AMAMK</name>
<evidence type="ECO:0000256" key="2">
    <source>
        <dbReference type="ARBA" id="ARBA00022630"/>
    </source>
</evidence>
<dbReference type="Gene3D" id="3.30.9.10">
    <property type="entry name" value="D-Amino Acid Oxidase, subunit A, domain 2"/>
    <property type="match status" value="1"/>
</dbReference>
<dbReference type="Gene3D" id="3.50.50.60">
    <property type="entry name" value="FAD/NAD(P)-binding domain"/>
    <property type="match status" value="1"/>
</dbReference>
<dbReference type="PANTHER" id="PTHR43004">
    <property type="entry name" value="TRK SYSTEM POTASSIUM UPTAKE PROTEIN"/>
    <property type="match status" value="1"/>
</dbReference>
<dbReference type="AlphaFoldDB" id="A0A0C2WU97"/>
<accession>A0A0C2WU97</accession>
<dbReference type="Gene3D" id="3.40.30.20">
    <property type="match status" value="1"/>
</dbReference>
<dbReference type="PANTHER" id="PTHR43004:SF20">
    <property type="entry name" value="2-MONOOXYGENASE, PUTATIVE (AFU_ORTHOLOGUE AFUA_1G13660)-RELATED"/>
    <property type="match status" value="1"/>
</dbReference>
<dbReference type="EMBL" id="KN818243">
    <property type="protein sequence ID" value="KIL65347.1"/>
    <property type="molecule type" value="Genomic_DNA"/>
</dbReference>
<dbReference type="STRING" id="946122.A0A0C2WU97"/>
<dbReference type="GO" id="GO:0016709">
    <property type="term" value="F:oxidoreductase activity, acting on paired donors, with incorporation or reduction of molecular oxygen, NAD(P)H as one donor, and incorporation of one atom of oxygen"/>
    <property type="evidence" value="ECO:0007669"/>
    <property type="project" value="UniProtKB-ARBA"/>
</dbReference>
<keyword evidence="4" id="KW-0560">Oxidoreductase</keyword>
<keyword evidence="3" id="KW-0274">FAD</keyword>
<organism evidence="7 8">
    <name type="scientific">Amanita muscaria (strain Koide BX008)</name>
    <dbReference type="NCBI Taxonomy" id="946122"/>
    <lineage>
        <taxon>Eukaryota</taxon>
        <taxon>Fungi</taxon>
        <taxon>Dikarya</taxon>
        <taxon>Basidiomycota</taxon>
        <taxon>Agaricomycotina</taxon>
        <taxon>Agaricomycetes</taxon>
        <taxon>Agaricomycetidae</taxon>
        <taxon>Agaricales</taxon>
        <taxon>Pluteineae</taxon>
        <taxon>Amanitaceae</taxon>
        <taxon>Amanita</taxon>
    </lineage>
</organism>
<dbReference type="SUPFAM" id="SSF51905">
    <property type="entry name" value="FAD/NAD(P)-binding domain"/>
    <property type="match status" value="1"/>
</dbReference>
<dbReference type="InterPro" id="IPR050641">
    <property type="entry name" value="RIFMO-like"/>
</dbReference>
<dbReference type="SUPFAM" id="SSF54373">
    <property type="entry name" value="FAD-linked reductases, C-terminal domain"/>
    <property type="match status" value="1"/>
</dbReference>
<feature type="domain" description="FAD-binding" evidence="5">
    <location>
        <begin position="12"/>
        <end position="378"/>
    </location>
</feature>
<feature type="domain" description="Phenol hydroxylase-like C-terminal dimerisation" evidence="6">
    <location>
        <begin position="412"/>
        <end position="597"/>
    </location>
</feature>
<dbReference type="Proteomes" id="UP000054549">
    <property type="component" value="Unassembled WGS sequence"/>
</dbReference>
<evidence type="ECO:0000313" key="8">
    <source>
        <dbReference type="Proteomes" id="UP000054549"/>
    </source>
</evidence>
<dbReference type="Pfam" id="PF07976">
    <property type="entry name" value="Phe_hydrox_dim"/>
    <property type="match status" value="1"/>
</dbReference>
<gene>
    <name evidence="7" type="ORF">M378DRAFT_77050</name>
</gene>
<dbReference type="PRINTS" id="PR00420">
    <property type="entry name" value="RNGMNOXGNASE"/>
</dbReference>
<dbReference type="InterPro" id="IPR012941">
    <property type="entry name" value="Phe_hydrox_C_dim_dom"/>
</dbReference>
<dbReference type="InParanoid" id="A0A0C2WU97"/>
<evidence type="ECO:0000259" key="6">
    <source>
        <dbReference type="Pfam" id="PF07976"/>
    </source>
</evidence>
<dbReference type="InterPro" id="IPR036188">
    <property type="entry name" value="FAD/NAD-bd_sf"/>
</dbReference>
<proteinExistence type="inferred from homology"/>
<evidence type="ECO:0008006" key="9">
    <source>
        <dbReference type="Google" id="ProtNLM"/>
    </source>
</evidence>
<evidence type="ECO:0000256" key="3">
    <source>
        <dbReference type="ARBA" id="ARBA00022827"/>
    </source>
</evidence>
<evidence type="ECO:0000256" key="1">
    <source>
        <dbReference type="ARBA" id="ARBA00007801"/>
    </source>
</evidence>
<dbReference type="InterPro" id="IPR036249">
    <property type="entry name" value="Thioredoxin-like_sf"/>
</dbReference>
<dbReference type="InterPro" id="IPR002938">
    <property type="entry name" value="FAD-bd"/>
</dbReference>
<dbReference type="CDD" id="cd02979">
    <property type="entry name" value="PHOX_C"/>
    <property type="match status" value="1"/>
</dbReference>
<keyword evidence="2" id="KW-0285">Flavoprotein</keyword>
<reference evidence="7 8" key="1">
    <citation type="submission" date="2014-04" db="EMBL/GenBank/DDBJ databases">
        <title>Evolutionary Origins and Diversification of the Mycorrhizal Mutualists.</title>
        <authorList>
            <consortium name="DOE Joint Genome Institute"/>
            <consortium name="Mycorrhizal Genomics Consortium"/>
            <person name="Kohler A."/>
            <person name="Kuo A."/>
            <person name="Nagy L.G."/>
            <person name="Floudas D."/>
            <person name="Copeland A."/>
            <person name="Barry K.W."/>
            <person name="Cichocki N."/>
            <person name="Veneault-Fourrey C."/>
            <person name="LaButti K."/>
            <person name="Lindquist E.A."/>
            <person name="Lipzen A."/>
            <person name="Lundell T."/>
            <person name="Morin E."/>
            <person name="Murat C."/>
            <person name="Riley R."/>
            <person name="Ohm R."/>
            <person name="Sun H."/>
            <person name="Tunlid A."/>
            <person name="Henrissat B."/>
            <person name="Grigoriev I.V."/>
            <person name="Hibbett D.S."/>
            <person name="Martin F."/>
        </authorList>
    </citation>
    <scope>NUCLEOTIDE SEQUENCE [LARGE SCALE GENOMIC DNA]</scope>
    <source>
        <strain evidence="7 8">Koide BX008</strain>
    </source>
</reference>
<dbReference type="GO" id="GO:0071949">
    <property type="term" value="F:FAD binding"/>
    <property type="evidence" value="ECO:0007669"/>
    <property type="project" value="InterPro"/>
</dbReference>
<dbReference type="SUPFAM" id="SSF52833">
    <property type="entry name" value="Thioredoxin-like"/>
    <property type="match status" value="1"/>
</dbReference>
<dbReference type="InterPro" id="IPR038220">
    <property type="entry name" value="PHOX_C_sf"/>
</dbReference>
<sequence length="600" mass="66038">MSPSSTTKNSQVDVLIIGAGPAGLMACNALAKAGVNVRIVDIKAVPVSVGQADGFQPRTMESYGLAEKILALGNAMRITTYFEPGPSGGIELKEMAPDTQIPALATRYPFEFTLDQGSIETIFRESMKTAGVEVEQPIEPTSIQLTTDDPKVLKDPTSHPVRVTLKNLKSPNEPEEVVHAKFVLGSDGAHSWVRKALGIVMVGDQTDYVWGVLDVLPITDFPYIRCKAVIQADSGTLINIPREKEKTRIYVQLKEKAGIDEGTGRLDRNKLGHKEILAVAQKSIYPYSLEAADCEWWTVYRVGQRVADKFTIHDRIFISGDACHTHSPKAGQGMNASMNDTHNLAWKLAYVLRGWADISLLRTYEIERRKYAEDLINFDKEFSPVFTKGTFSPEEVKRAHKKFGGLISGVAIHYPPCAIVDAEHQNYAKNLVVGERVPPQTVIRSADGQPTEVQELLVADTRFKLLVFTGDVLLPGQMKKARKAADELLTEGKGLWKFVPPGKHLSTVFDVLTISKTKLNMMFNIVNDLPRTLNSHWTKVFVDDKDILGLSGGNAYSDYGVDPAGVVVVVRPDGYVGMIAPFESVNDLDSYFASFLKVGS</sequence>
<dbReference type="Pfam" id="PF01494">
    <property type="entry name" value="FAD_binding_3"/>
    <property type="match status" value="1"/>
</dbReference>
<evidence type="ECO:0000313" key="7">
    <source>
        <dbReference type="EMBL" id="KIL65347.1"/>
    </source>
</evidence>
<evidence type="ECO:0000259" key="5">
    <source>
        <dbReference type="Pfam" id="PF01494"/>
    </source>
</evidence>
<evidence type="ECO:0000256" key="4">
    <source>
        <dbReference type="ARBA" id="ARBA00023002"/>
    </source>
</evidence>
<protein>
    <recommendedName>
        <fullName evidence="9">Phenol 2-monooxygenase</fullName>
    </recommendedName>
</protein>
<dbReference type="HOGENOM" id="CLU_009665_9_2_1"/>
<comment type="similarity">
    <text evidence="1">Belongs to the PheA/TfdB FAD monooxygenase family.</text>
</comment>
<dbReference type="OrthoDB" id="1716816at2759"/>
<keyword evidence="8" id="KW-1185">Reference proteome</keyword>